<dbReference type="GO" id="GO:0048731">
    <property type="term" value="P:system development"/>
    <property type="evidence" value="ECO:0007669"/>
    <property type="project" value="UniProtKB-ARBA"/>
</dbReference>
<evidence type="ECO:0000313" key="3">
    <source>
        <dbReference type="EMBL" id="KAH7307011.1"/>
    </source>
</evidence>
<dbReference type="InterPro" id="IPR046848">
    <property type="entry name" value="E_motif"/>
</dbReference>
<sequence length="558" mass="62280">MERYGLSKTLRRNVTGFLSTLRDCVRTKDLQSGMHIHSELLKYGMLQEGSSEADILVSLYAKCGYLTRGMDLLVELTVRDVFSWTDLMAGYLKHGQGELTLQCFKWMLHEDLIPDSVTFCCILEACGTLRDIETGLQIHEEIVKQRLLEGNVVLGTALVDMYAKCGVFQKAQEVLDQLPEQDVFCWTAIITGLAQHGQSRDALICFKMMESKGISPDSMTFASILKACGDMSALDMGEWIHSEIIKEGILDHDIVLGTALIDMYCKCGSFDRGHGLLQELPAHDSFSWTAFISCAADQGFGEESLRCFEQMQQQGIRPDVVTWASILKACGSIGAATRGEEIHNEIERRGLLQDNVLLLNAVVHMYAKCGALEKSQQVFEKLPVQEVVTWNALITGYAQKGSSQNAFKCLQRMEQKGLPPDLVTYLCLLNVCSHSGLLDEGQVLFTFLSSWTTTVADPCLEHYTCMVDLFGRAGNLDKASAMVEVIPSLDFIGIWVALLFACQKWADVTLGKRAFEHSLEVAKSDMSAYVLMRNIYSYAGMLEEAEEVEIMRMKMCRP</sequence>
<dbReference type="Pfam" id="PF13041">
    <property type="entry name" value="PPR_2"/>
    <property type="match status" value="4"/>
</dbReference>
<reference evidence="3" key="1">
    <citation type="submission" date="2021-08" db="EMBL/GenBank/DDBJ databases">
        <title>WGS assembly of Ceratopteris richardii.</title>
        <authorList>
            <person name="Marchant D.B."/>
            <person name="Chen G."/>
            <person name="Jenkins J."/>
            <person name="Shu S."/>
            <person name="Leebens-Mack J."/>
            <person name="Grimwood J."/>
            <person name="Schmutz J."/>
            <person name="Soltis P."/>
            <person name="Soltis D."/>
            <person name="Chen Z.-H."/>
        </authorList>
    </citation>
    <scope>NUCLEOTIDE SEQUENCE</scope>
    <source>
        <strain evidence="3">Whitten #5841</strain>
        <tissue evidence="3">Leaf</tissue>
    </source>
</reference>
<evidence type="ECO:0000313" key="4">
    <source>
        <dbReference type="Proteomes" id="UP000825935"/>
    </source>
</evidence>
<dbReference type="EMBL" id="CM035427">
    <property type="protein sequence ID" value="KAH7307011.1"/>
    <property type="molecule type" value="Genomic_DNA"/>
</dbReference>
<dbReference type="PANTHER" id="PTHR47926:SF382">
    <property type="entry name" value="PENTACOTRIPEPTIDE-REPEAT REGION OF PRORP DOMAIN-CONTAINING PROTEIN"/>
    <property type="match status" value="1"/>
</dbReference>
<dbReference type="InterPro" id="IPR011990">
    <property type="entry name" value="TPR-like_helical_dom_sf"/>
</dbReference>
<evidence type="ECO:0008006" key="5">
    <source>
        <dbReference type="Google" id="ProtNLM"/>
    </source>
</evidence>
<evidence type="ECO:0000256" key="1">
    <source>
        <dbReference type="ARBA" id="ARBA00022737"/>
    </source>
</evidence>
<dbReference type="GO" id="GO:0003723">
    <property type="term" value="F:RNA binding"/>
    <property type="evidence" value="ECO:0007669"/>
    <property type="project" value="InterPro"/>
</dbReference>
<dbReference type="Pfam" id="PF01535">
    <property type="entry name" value="PPR"/>
    <property type="match status" value="3"/>
</dbReference>
<dbReference type="Pfam" id="PF20431">
    <property type="entry name" value="E_motif"/>
    <property type="match status" value="1"/>
</dbReference>
<proteinExistence type="predicted"/>
<feature type="repeat" description="PPR" evidence="2">
    <location>
        <begin position="182"/>
        <end position="216"/>
    </location>
</feature>
<dbReference type="PANTHER" id="PTHR47926">
    <property type="entry name" value="PENTATRICOPEPTIDE REPEAT-CONTAINING PROTEIN"/>
    <property type="match status" value="1"/>
</dbReference>
<dbReference type="InterPro" id="IPR046960">
    <property type="entry name" value="PPR_At4g14850-like_plant"/>
</dbReference>
<dbReference type="FunFam" id="1.25.40.10:FF:000344">
    <property type="entry name" value="Pentatricopeptide repeat-containing protein"/>
    <property type="match status" value="1"/>
</dbReference>
<dbReference type="InterPro" id="IPR002885">
    <property type="entry name" value="PPR_rpt"/>
</dbReference>
<accession>A0A8T2S737</accession>
<dbReference type="FunFam" id="1.25.40.10:FF:000158">
    <property type="entry name" value="pentatricopeptide repeat-containing protein At2g33680"/>
    <property type="match status" value="1"/>
</dbReference>
<dbReference type="OMA" id="LAGCNIH"/>
<feature type="repeat" description="PPR" evidence="2">
    <location>
        <begin position="386"/>
        <end position="420"/>
    </location>
</feature>
<organism evidence="3 4">
    <name type="scientific">Ceratopteris richardii</name>
    <name type="common">Triangle waterfern</name>
    <dbReference type="NCBI Taxonomy" id="49495"/>
    <lineage>
        <taxon>Eukaryota</taxon>
        <taxon>Viridiplantae</taxon>
        <taxon>Streptophyta</taxon>
        <taxon>Embryophyta</taxon>
        <taxon>Tracheophyta</taxon>
        <taxon>Polypodiopsida</taxon>
        <taxon>Polypodiidae</taxon>
        <taxon>Polypodiales</taxon>
        <taxon>Pteridineae</taxon>
        <taxon>Pteridaceae</taxon>
        <taxon>Parkerioideae</taxon>
        <taxon>Ceratopteris</taxon>
    </lineage>
</organism>
<evidence type="ECO:0000256" key="2">
    <source>
        <dbReference type="PROSITE-ProRule" id="PRU00708"/>
    </source>
</evidence>
<dbReference type="OrthoDB" id="185373at2759"/>
<dbReference type="PROSITE" id="PS51375">
    <property type="entry name" value="PPR"/>
    <property type="match status" value="5"/>
</dbReference>
<feature type="repeat" description="PPR" evidence="2">
    <location>
        <begin position="80"/>
        <end position="114"/>
    </location>
</feature>
<gene>
    <name evidence="3" type="ORF">KP509_22G042200</name>
</gene>
<comment type="caution">
    <text evidence="3">The sequence shown here is derived from an EMBL/GenBank/DDBJ whole genome shotgun (WGS) entry which is preliminary data.</text>
</comment>
<dbReference type="NCBIfam" id="TIGR00756">
    <property type="entry name" value="PPR"/>
    <property type="match status" value="3"/>
</dbReference>
<keyword evidence="4" id="KW-1185">Reference proteome</keyword>
<dbReference type="AlphaFoldDB" id="A0A8T2S737"/>
<name>A0A8T2S737_CERRI</name>
<feature type="repeat" description="PPR" evidence="2">
    <location>
        <begin position="284"/>
        <end position="318"/>
    </location>
</feature>
<feature type="repeat" description="PPR" evidence="2">
    <location>
        <begin position="319"/>
        <end position="353"/>
    </location>
</feature>
<dbReference type="GO" id="GO:0009451">
    <property type="term" value="P:RNA modification"/>
    <property type="evidence" value="ECO:0007669"/>
    <property type="project" value="InterPro"/>
</dbReference>
<dbReference type="FunFam" id="1.25.40.10:FF:000285">
    <property type="entry name" value="Pentatricopeptide repeat-containing protein, chloroplastic"/>
    <property type="match status" value="1"/>
</dbReference>
<keyword evidence="1" id="KW-0677">Repeat</keyword>
<dbReference type="Proteomes" id="UP000825935">
    <property type="component" value="Chromosome 22"/>
</dbReference>
<dbReference type="Gene3D" id="1.25.40.10">
    <property type="entry name" value="Tetratricopeptide repeat domain"/>
    <property type="match status" value="5"/>
</dbReference>
<protein>
    <recommendedName>
        <fullName evidence="5">Pentatricopeptide repeat-containing protein</fullName>
    </recommendedName>
</protein>